<accession>A0A0A9CHA0</accession>
<dbReference type="AlphaFoldDB" id="A0A0A9CHA0"/>
<reference evidence="1" key="1">
    <citation type="submission" date="2014-09" db="EMBL/GenBank/DDBJ databases">
        <authorList>
            <person name="Magalhaes I.L.F."/>
            <person name="Oliveira U."/>
            <person name="Santos F.R."/>
            <person name="Vidigal T.H.D.A."/>
            <person name="Brescovit A.D."/>
            <person name="Santos A.J."/>
        </authorList>
    </citation>
    <scope>NUCLEOTIDE SEQUENCE</scope>
    <source>
        <tissue evidence="1">Shoot tissue taken approximately 20 cm above the soil surface</tissue>
    </source>
</reference>
<name>A0A0A9CHA0_ARUDO</name>
<reference evidence="1" key="2">
    <citation type="journal article" date="2015" name="Data Brief">
        <title>Shoot transcriptome of the giant reed, Arundo donax.</title>
        <authorList>
            <person name="Barrero R.A."/>
            <person name="Guerrero F.D."/>
            <person name="Moolhuijzen P."/>
            <person name="Goolsby J.A."/>
            <person name="Tidwell J."/>
            <person name="Bellgard S.E."/>
            <person name="Bellgard M.I."/>
        </authorList>
    </citation>
    <scope>NUCLEOTIDE SEQUENCE</scope>
    <source>
        <tissue evidence="1">Shoot tissue taken approximately 20 cm above the soil surface</tissue>
    </source>
</reference>
<dbReference type="EMBL" id="GBRH01224052">
    <property type="protein sequence ID" value="JAD73843.1"/>
    <property type="molecule type" value="Transcribed_RNA"/>
</dbReference>
<evidence type="ECO:0000313" key="1">
    <source>
        <dbReference type="EMBL" id="JAD73843.1"/>
    </source>
</evidence>
<sequence>MGTMELSGNPPFGDKEFAVVELGESRLGMFVSTDVDGSALRLISADKQNSGEGTNKWERKDYVFLSRSY</sequence>
<proteinExistence type="predicted"/>
<protein>
    <submittedName>
        <fullName evidence="1">Uncharacterized protein</fullName>
    </submittedName>
</protein>
<organism evidence="1">
    <name type="scientific">Arundo donax</name>
    <name type="common">Giant reed</name>
    <name type="synonym">Donax arundinaceus</name>
    <dbReference type="NCBI Taxonomy" id="35708"/>
    <lineage>
        <taxon>Eukaryota</taxon>
        <taxon>Viridiplantae</taxon>
        <taxon>Streptophyta</taxon>
        <taxon>Embryophyta</taxon>
        <taxon>Tracheophyta</taxon>
        <taxon>Spermatophyta</taxon>
        <taxon>Magnoliopsida</taxon>
        <taxon>Liliopsida</taxon>
        <taxon>Poales</taxon>
        <taxon>Poaceae</taxon>
        <taxon>PACMAD clade</taxon>
        <taxon>Arundinoideae</taxon>
        <taxon>Arundineae</taxon>
        <taxon>Arundo</taxon>
    </lineage>
</organism>